<dbReference type="Gene3D" id="3.30.1490.20">
    <property type="entry name" value="ATP-grasp fold, A domain"/>
    <property type="match status" value="1"/>
</dbReference>
<dbReference type="InterPro" id="IPR016181">
    <property type="entry name" value="Acyl_CoA_acyltransferase"/>
</dbReference>
<dbReference type="InterPro" id="IPR003781">
    <property type="entry name" value="CoA-bd"/>
</dbReference>
<accession>A0ABW4PZU6</accession>
<dbReference type="Pfam" id="PF13549">
    <property type="entry name" value="ATP-grasp_5"/>
    <property type="match status" value="1"/>
</dbReference>
<dbReference type="SUPFAM" id="SSF51735">
    <property type="entry name" value="NAD(P)-binding Rossmann-fold domains"/>
    <property type="match status" value="1"/>
</dbReference>
<dbReference type="InterPro" id="IPR011761">
    <property type="entry name" value="ATP-grasp"/>
</dbReference>
<keyword evidence="5" id="KW-0808">Transferase</keyword>
<dbReference type="InterPro" id="IPR032875">
    <property type="entry name" value="Succ_CoA_lig_flav_dom"/>
</dbReference>
<dbReference type="Pfam" id="PF00583">
    <property type="entry name" value="Acetyltransf_1"/>
    <property type="match status" value="1"/>
</dbReference>
<dbReference type="SUPFAM" id="SSF55729">
    <property type="entry name" value="Acyl-CoA N-acyltransferases (Nat)"/>
    <property type="match status" value="1"/>
</dbReference>
<dbReference type="Gene3D" id="3.30.470.20">
    <property type="entry name" value="ATP-grasp fold, B domain"/>
    <property type="match status" value="1"/>
</dbReference>
<evidence type="ECO:0000256" key="1">
    <source>
        <dbReference type="PROSITE-ProRule" id="PRU00409"/>
    </source>
</evidence>
<dbReference type="Gene3D" id="3.40.50.261">
    <property type="entry name" value="Succinyl-CoA synthetase domains"/>
    <property type="match status" value="1"/>
</dbReference>
<dbReference type="GO" id="GO:0016746">
    <property type="term" value="F:acyltransferase activity"/>
    <property type="evidence" value="ECO:0007669"/>
    <property type="project" value="UniProtKB-KW"/>
</dbReference>
<dbReference type="Gene3D" id="3.40.50.720">
    <property type="entry name" value="NAD(P)-binding Rossmann-like Domain"/>
    <property type="match status" value="1"/>
</dbReference>
<sequence length="911" mass="97330">MADRHGPFPSPSERSAGRRSRRRGAPAPAPAAYPAHWEADIALRDGSAAHLRPILPEDADALQDFHVRQSEHSRYLRFFAPMPRLSPRDLERFTVVDHHDRVALVVQRGEEIIAVGRYDRTSPEEAEVAFNVSDASQGTGLASVLLEHLAAAAREVGISVFTAEVLPQNARMLSVFTDAGFDVRRVLDDGVVMVTFRIDPTARSLEVMAEREHRAEARAMERLLHPSSVLVVGVSTRADSIGGRVLSALEGSGWQGDLHLVSRDAFEVRGHLARPRIADVPGPVDLAVIALRPESWLEAIEECAAIGVRSVLVPTEGHTDSVEGRRRQRELVAEVRRHGMRLLGPGSLGVLRTGEDALSVSLSPRLPRPGTAAVAGQSSALGAMLLAGVDERGTGVHEFVAVGNRADVSLNDVLQHWEDDERIEVIGLALETMGNPRKFTRIARRLTRSTPVVVLRPPGLRVSGTPGHDVRESSLPRRALDQVLASSGVVQARTVDHLLDVVDAVSRQGVPKGPRVALLSNTAALGASLRGAADEAGLQIVIDDRNVPLAADPRVMQRALTAVAGPDRADLIIAGVIDPLAGDHLGALREMATIARHSEVALVVCLVSERSRFQEVHEAVREDLALAPVHVTPALAVRAAAGMLAAAERPAADREELAVREDVDRAAARRIVERHLPPVGERVTLDLETTRALLAAYGLPLLPSLPAADAEEAVRAASTVGYPVALKSTDPVLRHRADLGGVRLDITDAVQLRHAHARMREDLSFSSAPLEVQSMAPTGVPMVVRSVEDPSLGPVVSLSVAGDATDLLEDIAYAIPPFSQRAARELVDAPASAVKLSGERGLPPADRDALADVVVRTGLLAEDVPELASFELYPVVVAREGAFVVGARAELAPAPNRTDGARRALLGGRSG</sequence>
<name>A0ABW4PZU6_9MICO</name>
<keyword evidence="5" id="KW-0012">Acyltransferase</keyword>
<organism evidence="5 6">
    <name type="scientific">Brachybacterium rhamnosum</name>
    <dbReference type="NCBI Taxonomy" id="173361"/>
    <lineage>
        <taxon>Bacteria</taxon>
        <taxon>Bacillati</taxon>
        <taxon>Actinomycetota</taxon>
        <taxon>Actinomycetes</taxon>
        <taxon>Micrococcales</taxon>
        <taxon>Dermabacteraceae</taxon>
        <taxon>Brachybacterium</taxon>
    </lineage>
</organism>
<evidence type="ECO:0000313" key="6">
    <source>
        <dbReference type="Proteomes" id="UP001597280"/>
    </source>
</evidence>
<evidence type="ECO:0000313" key="5">
    <source>
        <dbReference type="EMBL" id="MFD1835659.1"/>
    </source>
</evidence>
<dbReference type="InterPro" id="IPR016102">
    <property type="entry name" value="Succinyl-CoA_synth-like"/>
</dbReference>
<evidence type="ECO:0000259" key="3">
    <source>
        <dbReference type="PROSITE" id="PS50975"/>
    </source>
</evidence>
<evidence type="ECO:0000259" key="4">
    <source>
        <dbReference type="PROSITE" id="PS51186"/>
    </source>
</evidence>
<dbReference type="Pfam" id="PF13607">
    <property type="entry name" value="Succ_CoA_lig"/>
    <property type="match status" value="1"/>
</dbReference>
<gene>
    <name evidence="5" type="ORF">ACFSDA_11330</name>
</gene>
<feature type="domain" description="N-acetyltransferase" evidence="4">
    <location>
        <begin position="49"/>
        <end position="203"/>
    </location>
</feature>
<keyword evidence="1" id="KW-0067">ATP-binding</keyword>
<reference evidence="6" key="1">
    <citation type="journal article" date="2019" name="Int. J. Syst. Evol. Microbiol.">
        <title>The Global Catalogue of Microorganisms (GCM) 10K type strain sequencing project: providing services to taxonomists for standard genome sequencing and annotation.</title>
        <authorList>
            <consortium name="The Broad Institute Genomics Platform"/>
            <consortium name="The Broad Institute Genome Sequencing Center for Infectious Disease"/>
            <person name="Wu L."/>
            <person name="Ma J."/>
        </authorList>
    </citation>
    <scope>NUCLEOTIDE SEQUENCE [LARGE SCALE GENOMIC DNA]</scope>
    <source>
        <strain evidence="6">JCM 11650</strain>
    </source>
</reference>
<evidence type="ECO:0000256" key="2">
    <source>
        <dbReference type="SAM" id="MobiDB-lite"/>
    </source>
</evidence>
<feature type="region of interest" description="Disordered" evidence="2">
    <location>
        <begin position="1"/>
        <end position="31"/>
    </location>
</feature>
<dbReference type="PROSITE" id="PS50975">
    <property type="entry name" value="ATP_GRASP"/>
    <property type="match status" value="1"/>
</dbReference>
<protein>
    <submittedName>
        <fullName evidence="5">GNAT family N-acetyltransferase</fullName>
        <ecNumber evidence="5">2.3.1.-</ecNumber>
    </submittedName>
</protein>
<dbReference type="SUPFAM" id="SSF56059">
    <property type="entry name" value="Glutathione synthetase ATP-binding domain-like"/>
    <property type="match status" value="1"/>
</dbReference>
<dbReference type="InterPro" id="IPR013815">
    <property type="entry name" value="ATP_grasp_subdomain_1"/>
</dbReference>
<dbReference type="PANTHER" id="PTHR42793:SF1">
    <property type="entry name" value="PEPTIDYL-LYSINE N-ACETYLTRANSFERASE PATZ"/>
    <property type="match status" value="1"/>
</dbReference>
<dbReference type="Pfam" id="PF13380">
    <property type="entry name" value="CoA_binding_2"/>
    <property type="match status" value="1"/>
</dbReference>
<proteinExistence type="predicted"/>
<dbReference type="InterPro" id="IPR000182">
    <property type="entry name" value="GNAT_dom"/>
</dbReference>
<keyword evidence="1" id="KW-0547">Nucleotide-binding</keyword>
<dbReference type="PROSITE" id="PS51186">
    <property type="entry name" value="GNAT"/>
    <property type="match status" value="1"/>
</dbReference>
<dbReference type="RefSeq" id="WP_343904788.1">
    <property type="nucleotide sequence ID" value="NZ_BAAAIS010000003.1"/>
</dbReference>
<keyword evidence="6" id="KW-1185">Reference proteome</keyword>
<dbReference type="SUPFAM" id="SSF52210">
    <property type="entry name" value="Succinyl-CoA synthetase domains"/>
    <property type="match status" value="2"/>
</dbReference>
<dbReference type="EC" id="2.3.1.-" evidence="5"/>
<comment type="caution">
    <text evidence="5">The sequence shown here is derived from an EMBL/GenBank/DDBJ whole genome shotgun (WGS) entry which is preliminary data.</text>
</comment>
<dbReference type="Gene3D" id="3.40.630.30">
    <property type="match status" value="1"/>
</dbReference>
<feature type="domain" description="ATP-grasp" evidence="3">
    <location>
        <begin position="691"/>
        <end position="727"/>
    </location>
</feature>
<dbReference type="Proteomes" id="UP001597280">
    <property type="component" value="Unassembled WGS sequence"/>
</dbReference>
<dbReference type="PANTHER" id="PTHR42793">
    <property type="entry name" value="COA BINDING DOMAIN CONTAINING PROTEIN"/>
    <property type="match status" value="1"/>
</dbReference>
<dbReference type="EMBL" id="JBHUFL010000003">
    <property type="protein sequence ID" value="MFD1835659.1"/>
    <property type="molecule type" value="Genomic_DNA"/>
</dbReference>
<dbReference type="InterPro" id="IPR036291">
    <property type="entry name" value="NAD(P)-bd_dom_sf"/>
</dbReference>
<dbReference type="SMART" id="SM00881">
    <property type="entry name" value="CoA_binding"/>
    <property type="match status" value="1"/>
</dbReference>